<dbReference type="PRINTS" id="PR00081">
    <property type="entry name" value="GDHRDH"/>
</dbReference>
<feature type="transmembrane region" description="Helical" evidence="3">
    <location>
        <begin position="215"/>
        <end position="234"/>
    </location>
</feature>
<accession>A0A382MA01</accession>
<dbReference type="GO" id="GO:0016491">
    <property type="term" value="F:oxidoreductase activity"/>
    <property type="evidence" value="ECO:0007669"/>
    <property type="project" value="UniProtKB-KW"/>
</dbReference>
<keyword evidence="3" id="KW-0812">Transmembrane</keyword>
<dbReference type="NCBIfam" id="NF005489">
    <property type="entry name" value="PRK07102.1"/>
    <property type="match status" value="1"/>
</dbReference>
<dbReference type="PROSITE" id="PS00061">
    <property type="entry name" value="ADH_SHORT"/>
    <property type="match status" value="1"/>
</dbReference>
<keyword evidence="3" id="KW-0472">Membrane</keyword>
<dbReference type="Pfam" id="PF00106">
    <property type="entry name" value="adh_short"/>
    <property type="match status" value="1"/>
</dbReference>
<dbReference type="AlphaFoldDB" id="A0A382MA01"/>
<name>A0A382MA01_9ZZZZ</name>
<evidence type="ECO:0000256" key="2">
    <source>
        <dbReference type="ARBA" id="ARBA00023002"/>
    </source>
</evidence>
<dbReference type="InterPro" id="IPR002347">
    <property type="entry name" value="SDR_fam"/>
</dbReference>
<dbReference type="InterPro" id="IPR020904">
    <property type="entry name" value="Sc_DH/Rdtase_CS"/>
</dbReference>
<evidence type="ECO:0000256" key="3">
    <source>
        <dbReference type="SAM" id="Phobius"/>
    </source>
</evidence>
<evidence type="ECO:0000256" key="1">
    <source>
        <dbReference type="ARBA" id="ARBA00006484"/>
    </source>
</evidence>
<evidence type="ECO:0008006" key="5">
    <source>
        <dbReference type="Google" id="ProtNLM"/>
    </source>
</evidence>
<dbReference type="GO" id="GO:0016020">
    <property type="term" value="C:membrane"/>
    <property type="evidence" value="ECO:0007669"/>
    <property type="project" value="TreeGrafter"/>
</dbReference>
<keyword evidence="3" id="KW-1133">Transmembrane helix</keyword>
<evidence type="ECO:0000313" key="4">
    <source>
        <dbReference type="EMBL" id="SVC45823.1"/>
    </source>
</evidence>
<protein>
    <recommendedName>
        <fullName evidence="5">Short-chain dehydrogenase</fullName>
    </recommendedName>
</protein>
<dbReference type="PANTHER" id="PTHR44196">
    <property type="entry name" value="DEHYDROGENASE/REDUCTASE SDR FAMILY MEMBER 7B"/>
    <property type="match status" value="1"/>
</dbReference>
<comment type="similarity">
    <text evidence="1">Belongs to the short-chain dehydrogenases/reductases (SDR) family.</text>
</comment>
<dbReference type="EMBL" id="UINC01092333">
    <property type="protein sequence ID" value="SVC45823.1"/>
    <property type="molecule type" value="Genomic_DNA"/>
</dbReference>
<reference evidence="4" key="1">
    <citation type="submission" date="2018-05" db="EMBL/GenBank/DDBJ databases">
        <authorList>
            <person name="Lanie J.A."/>
            <person name="Ng W.-L."/>
            <person name="Kazmierczak K.M."/>
            <person name="Andrzejewski T.M."/>
            <person name="Davidsen T.M."/>
            <person name="Wayne K.J."/>
            <person name="Tettelin H."/>
            <person name="Glass J.I."/>
            <person name="Rusch D."/>
            <person name="Podicherti R."/>
            <person name="Tsui H.-C.T."/>
            <person name="Winkler M.E."/>
        </authorList>
    </citation>
    <scope>NUCLEOTIDE SEQUENCE</scope>
</reference>
<proteinExistence type="inferred from homology"/>
<dbReference type="SUPFAM" id="SSF51735">
    <property type="entry name" value="NAD(P)-binding Rossmann-fold domains"/>
    <property type="match status" value="1"/>
</dbReference>
<dbReference type="PANTHER" id="PTHR44196:SF3">
    <property type="entry name" value="SHORT CHAIN DEHYDROGENASE FAMILY PROTEIN"/>
    <property type="match status" value="1"/>
</dbReference>
<keyword evidence="2" id="KW-0560">Oxidoreductase</keyword>
<organism evidence="4">
    <name type="scientific">marine metagenome</name>
    <dbReference type="NCBI Taxonomy" id="408172"/>
    <lineage>
        <taxon>unclassified sequences</taxon>
        <taxon>metagenomes</taxon>
        <taxon>ecological metagenomes</taxon>
    </lineage>
</organism>
<dbReference type="Gene3D" id="3.40.50.720">
    <property type="entry name" value="NAD(P)-binding Rossmann-like Domain"/>
    <property type="match status" value="1"/>
</dbReference>
<gene>
    <name evidence="4" type="ORF">METZ01_LOCUS298677</name>
</gene>
<dbReference type="InterPro" id="IPR036291">
    <property type="entry name" value="NAD(P)-bd_dom_sf"/>
</dbReference>
<sequence>MKPVLILGAKSDMGKATAEFYAKNGWDLYLSGRNVITELSSFSGQLKDDYGCEINLYDLDILDFQSHTNFFQSFQQKPDGVICFIGLLGDQQKSEMDFNETETVIDSNFTGIVSLLNIFANYFEEKEEGFIVAVSSVAGDRGRKSNYTYGSAKAALTTYLSGLRNRLSSKNVHIMTVKPGFVTTKMTKNLDLPDLLTVNPDYVAKKIFKMQQRDANLIYVPGYWYFIMAFIKLIPERLFKKLNI</sequence>